<dbReference type="Gene3D" id="3.30.1460.30">
    <property type="entry name" value="YgaC/TfoX-N like chaperone"/>
    <property type="match status" value="1"/>
</dbReference>
<reference evidence="2 3" key="1">
    <citation type="submission" date="2018-11" db="EMBL/GenBank/DDBJ databases">
        <title>Complete genome sequence of Nocardioides baekrokdamisoli strain KCTC 39748.</title>
        <authorList>
            <person name="Kang S.W."/>
            <person name="Lee K.C."/>
            <person name="Kim K.K."/>
            <person name="Kim J.S."/>
            <person name="Kim D.S."/>
            <person name="Ko S.H."/>
            <person name="Yang S.H."/>
            <person name="Shin Y.K."/>
            <person name="Lee J.S."/>
        </authorList>
    </citation>
    <scope>NUCLEOTIDE SEQUENCE [LARGE SCALE GENOMIC DNA]</scope>
    <source>
        <strain evidence="2 3">KCTC 39748</strain>
    </source>
</reference>
<keyword evidence="3" id="KW-1185">Reference proteome</keyword>
<evidence type="ECO:0000313" key="3">
    <source>
        <dbReference type="Proteomes" id="UP000271573"/>
    </source>
</evidence>
<protein>
    <recommendedName>
        <fullName evidence="1">TfoX N-terminal domain-containing protein</fullName>
    </recommendedName>
</protein>
<accession>A0A3G9IHX2</accession>
<proteinExistence type="predicted"/>
<dbReference type="KEGG" id="nbe:Back2_22330"/>
<dbReference type="SUPFAM" id="SSF159894">
    <property type="entry name" value="YgaC/TfoX-N like"/>
    <property type="match status" value="1"/>
</dbReference>
<feature type="domain" description="TfoX N-terminal" evidence="1">
    <location>
        <begin position="16"/>
        <end position="101"/>
    </location>
</feature>
<evidence type="ECO:0000313" key="2">
    <source>
        <dbReference type="EMBL" id="BBH17946.1"/>
    </source>
</evidence>
<dbReference type="InterPro" id="IPR007076">
    <property type="entry name" value="TfoX_N"/>
</dbReference>
<dbReference type="AlphaFoldDB" id="A0A3G9IHX2"/>
<dbReference type="Pfam" id="PF04993">
    <property type="entry name" value="TfoX_N"/>
    <property type="match status" value="1"/>
</dbReference>
<dbReference type="OrthoDB" id="214902at2"/>
<dbReference type="RefSeq" id="WP_125569327.1">
    <property type="nucleotide sequence ID" value="NZ_AP019307.1"/>
</dbReference>
<dbReference type="Proteomes" id="UP000271573">
    <property type="component" value="Chromosome"/>
</dbReference>
<evidence type="ECO:0000259" key="1">
    <source>
        <dbReference type="Pfam" id="PF04993"/>
    </source>
</evidence>
<organism evidence="2 3">
    <name type="scientific">Nocardioides baekrokdamisoli</name>
    <dbReference type="NCBI Taxonomy" id="1804624"/>
    <lineage>
        <taxon>Bacteria</taxon>
        <taxon>Bacillati</taxon>
        <taxon>Actinomycetota</taxon>
        <taxon>Actinomycetes</taxon>
        <taxon>Propionibacteriales</taxon>
        <taxon>Nocardioidaceae</taxon>
        <taxon>Nocardioides</taxon>
    </lineage>
</organism>
<dbReference type="EMBL" id="AP019307">
    <property type="protein sequence ID" value="BBH17946.1"/>
    <property type="molecule type" value="Genomic_DNA"/>
</dbReference>
<sequence length="109" mass="11910">MAYDENLAARIRDEVGGVPGVMEKKMFGGLAFLVNGNMSVSASGNGGMMLRCWPERTDEFVAQGAERVVMRGKEMNGWIRVSDDLLADDEILATWVAVGLDYARSLPPK</sequence>
<name>A0A3G9IHX2_9ACTN</name>
<gene>
    <name evidence="2" type="ORF">Back2_22330</name>
</gene>